<dbReference type="AlphaFoldDB" id="A0A2H0X8J0"/>
<reference evidence="3" key="1">
    <citation type="submission" date="2017-09" db="EMBL/GenBank/DDBJ databases">
        <title>Depth-based differentiation of microbial function through sediment-hosted aquifers and enrichment of novel symbionts in the deep terrestrial subsurface.</title>
        <authorList>
            <person name="Probst A.J."/>
            <person name="Ladd B."/>
            <person name="Jarett J.K."/>
            <person name="Geller-Mcgrath D.E."/>
            <person name="Sieber C.M.K."/>
            <person name="Emerson J.B."/>
            <person name="Anantharaman K."/>
            <person name="Thomas B.C."/>
            <person name="Malmstrom R."/>
            <person name="Stieglmeier M."/>
            <person name="Klingl A."/>
            <person name="Woyke T."/>
            <person name="Ryan C.M."/>
            <person name="Banfield J.F."/>
        </authorList>
    </citation>
    <scope>NUCLEOTIDE SEQUENCE [LARGE SCALE GENOMIC DNA]</scope>
</reference>
<feature type="region of interest" description="Disordered" evidence="1">
    <location>
        <begin position="1"/>
        <end position="44"/>
    </location>
</feature>
<evidence type="ECO:0000313" key="3">
    <source>
        <dbReference type="Proteomes" id="UP000231098"/>
    </source>
</evidence>
<accession>A0A2H0X8J0</accession>
<dbReference type="Proteomes" id="UP000231098">
    <property type="component" value="Unassembled WGS sequence"/>
</dbReference>
<name>A0A2H0X8J0_UNCKA</name>
<comment type="caution">
    <text evidence="2">The sequence shown here is derived from an EMBL/GenBank/DDBJ whole genome shotgun (WGS) entry which is preliminary data.</text>
</comment>
<feature type="compositionally biased region" description="Basic and acidic residues" evidence="1">
    <location>
        <begin position="1"/>
        <end position="19"/>
    </location>
</feature>
<evidence type="ECO:0000256" key="1">
    <source>
        <dbReference type="SAM" id="MobiDB-lite"/>
    </source>
</evidence>
<evidence type="ECO:0000313" key="2">
    <source>
        <dbReference type="EMBL" id="PIS21246.1"/>
    </source>
</evidence>
<organism evidence="2 3">
    <name type="scientific">candidate division WWE3 bacterium CG08_land_8_20_14_0_20_41_15</name>
    <dbReference type="NCBI Taxonomy" id="1975086"/>
    <lineage>
        <taxon>Bacteria</taxon>
        <taxon>Katanobacteria</taxon>
    </lineage>
</organism>
<gene>
    <name evidence="2" type="ORF">COT51_03805</name>
</gene>
<protein>
    <submittedName>
        <fullName evidence="2">Uncharacterized protein</fullName>
    </submittedName>
</protein>
<sequence length="77" mass="8098">MVTRLDEDQADGGKDDPPERPSSWAAETLNSPAKTGGSGAGPWAEAIAGREPAIKANKKTTTINFLNMFLPSLLGKT</sequence>
<dbReference type="EMBL" id="PEYV01000061">
    <property type="protein sequence ID" value="PIS21246.1"/>
    <property type="molecule type" value="Genomic_DNA"/>
</dbReference>
<proteinExistence type="predicted"/>